<proteinExistence type="predicted"/>
<feature type="transmembrane region" description="Helical" evidence="1">
    <location>
        <begin position="6"/>
        <end position="25"/>
    </location>
</feature>
<evidence type="ECO:0000256" key="1">
    <source>
        <dbReference type="SAM" id="Phobius"/>
    </source>
</evidence>
<dbReference type="Ensembl" id="ENSXETT00000114882">
    <property type="protein sequence ID" value="ENSXETP00000111570"/>
    <property type="gene ID" value="ENSXETG00000048259"/>
</dbReference>
<name>A0A803JU73_XENTR</name>
<keyword evidence="1" id="KW-0812">Transmembrane</keyword>
<reference evidence="2" key="2">
    <citation type="submission" date="2021-03" db="UniProtKB">
        <authorList>
            <consortium name="Ensembl"/>
        </authorList>
    </citation>
    <scope>IDENTIFICATION</scope>
</reference>
<sequence length="85" mass="9055">MALIQFIFVISVGVPGMLGCFQLAANNDLAAVRMTSESRVATCFQNSCAILHAHHVCMNDPSAPHPLKQSASSGLFVNLLIRDGV</sequence>
<evidence type="ECO:0000313" key="2">
    <source>
        <dbReference type="Ensembl" id="ENSXETP00000111570"/>
    </source>
</evidence>
<dbReference type="InParanoid" id="A0A803JU73"/>
<protein>
    <submittedName>
        <fullName evidence="2">Uncharacterized protein</fullName>
    </submittedName>
</protein>
<dbReference type="AlphaFoldDB" id="A0A803JU73"/>
<keyword evidence="1" id="KW-0472">Membrane</keyword>
<accession>A0A803JU73</accession>
<keyword evidence="1" id="KW-1133">Transmembrane helix</keyword>
<reference evidence="2" key="1">
    <citation type="journal article" date="2010" name="Science">
        <title>The genome of the Western clawed frog Xenopus tropicalis.</title>
        <authorList>
            <person name="Hellsten U."/>
            <person name="Harland R.M."/>
            <person name="Gilchrist M.J."/>
            <person name="Hendrix D."/>
            <person name="Jurka J."/>
            <person name="Kapitonov V."/>
            <person name="Ovcharenko I."/>
            <person name="Putnam N.H."/>
            <person name="Shu S."/>
            <person name="Taher L."/>
            <person name="Blitz I.L."/>
            <person name="Blumberg B."/>
            <person name="Dichmann D.S."/>
            <person name="Dubchak I."/>
            <person name="Amaya E."/>
            <person name="Detter J.C."/>
            <person name="Fletcher R."/>
            <person name="Gerhard D.S."/>
            <person name="Goodstein D."/>
            <person name="Graves T."/>
            <person name="Grigoriev I.V."/>
            <person name="Grimwood J."/>
            <person name="Kawashima T."/>
            <person name="Lindquist E."/>
            <person name="Lucas S.M."/>
            <person name="Mead P.E."/>
            <person name="Mitros T."/>
            <person name="Ogino H."/>
            <person name="Ohta Y."/>
            <person name="Poliakov A.V."/>
            <person name="Pollet N."/>
            <person name="Robert J."/>
            <person name="Salamov A."/>
            <person name="Sater A.K."/>
            <person name="Schmutz J."/>
            <person name="Terry A."/>
            <person name="Vize P.D."/>
            <person name="Warren W.C."/>
            <person name="Wells D."/>
            <person name="Wills A."/>
            <person name="Wilson R.K."/>
            <person name="Zimmerman L.B."/>
            <person name="Zorn A.M."/>
            <person name="Grainger R."/>
            <person name="Grammer T."/>
            <person name="Khokha M.K."/>
            <person name="Richardson P.M."/>
            <person name="Rokhsar D.S."/>
        </authorList>
    </citation>
    <scope>NUCLEOTIDE SEQUENCE [LARGE SCALE GENOMIC DNA]</scope>
    <source>
        <strain evidence="2">Nigerian</strain>
    </source>
</reference>
<organism evidence="2">
    <name type="scientific">Xenopus tropicalis</name>
    <name type="common">Western clawed frog</name>
    <name type="synonym">Silurana tropicalis</name>
    <dbReference type="NCBI Taxonomy" id="8364"/>
    <lineage>
        <taxon>Eukaryota</taxon>
        <taxon>Metazoa</taxon>
        <taxon>Chordata</taxon>
        <taxon>Craniata</taxon>
        <taxon>Vertebrata</taxon>
        <taxon>Euteleostomi</taxon>
        <taxon>Amphibia</taxon>
        <taxon>Batrachia</taxon>
        <taxon>Anura</taxon>
        <taxon>Pipoidea</taxon>
        <taxon>Pipidae</taxon>
        <taxon>Xenopodinae</taxon>
        <taxon>Xenopus</taxon>
        <taxon>Silurana</taxon>
    </lineage>
</organism>